<accession>A0A166BT10</accession>
<dbReference type="GO" id="GO:0005634">
    <property type="term" value="C:nucleus"/>
    <property type="evidence" value="ECO:0007669"/>
    <property type="project" value="UniProtKB-SubCell"/>
</dbReference>
<comment type="subcellular location">
    <subcellularLocation>
        <location evidence="1">Nucleus</location>
    </subcellularLocation>
</comment>
<dbReference type="InterPro" id="IPR038051">
    <property type="entry name" value="XRCC4-like_N_sf"/>
</dbReference>
<evidence type="ECO:0000256" key="3">
    <source>
        <dbReference type="ARBA" id="ARBA00023204"/>
    </source>
</evidence>
<dbReference type="Gene3D" id="2.170.210.10">
    <property type="entry name" value="DNA double-strand break repair and VJ recombination XRCC4, N-terminal"/>
    <property type="match status" value="1"/>
</dbReference>
<feature type="domain" description="XLF-like N-terminal" evidence="6">
    <location>
        <begin position="17"/>
        <end position="136"/>
    </location>
</feature>
<sequence>MEDFTEEHSLQLTGKEWLVKTAGDGTTSTPYLFKFVASEDKDACCFIVTDTKRVWAEVLSGKQLLRRWRTHNPNLASSSDDSDVTHKAAQVQALTILDAIHTMRGIALSSFTIVQSRDADLACELCYEDYTWRWHANALGYRTSAEVLSKHLILPLITFSDLAFTTPEPLQNMQTGELEKVVDKNGRLYRRRVDAQVKKVLAVPKFATMLNRITGLYSSLTDLPSIKSELEETGPEVPEPDAIAHVPSLPKIQRISTPPLRLAPAPSLPNTPAKATEVAAPASSETEDESDVAPPKPKPGASTSKAANLNNSPAVGSPPPPAHKANKAPPSSDTESDSSPRAAKKVKKAAVSDSDSSPVAKPAGRGGGVRQPIRRGGRRF</sequence>
<dbReference type="EMBL" id="KV425882">
    <property type="protein sequence ID" value="KZW03780.1"/>
    <property type="molecule type" value="Genomic_DNA"/>
</dbReference>
<dbReference type="GO" id="GO:0006303">
    <property type="term" value="P:double-strand break repair via nonhomologous end joining"/>
    <property type="evidence" value="ECO:0007669"/>
    <property type="project" value="UniProtKB-ARBA"/>
</dbReference>
<reference evidence="7 8" key="1">
    <citation type="journal article" date="2016" name="Mol. Biol. Evol.">
        <title>Comparative Genomics of Early-Diverging Mushroom-Forming Fungi Provides Insights into the Origins of Lignocellulose Decay Capabilities.</title>
        <authorList>
            <person name="Nagy L.G."/>
            <person name="Riley R."/>
            <person name="Tritt A."/>
            <person name="Adam C."/>
            <person name="Daum C."/>
            <person name="Floudas D."/>
            <person name="Sun H."/>
            <person name="Yadav J.S."/>
            <person name="Pangilinan J."/>
            <person name="Larsson K.H."/>
            <person name="Matsuura K."/>
            <person name="Barry K."/>
            <person name="Labutti K."/>
            <person name="Kuo R."/>
            <person name="Ohm R.A."/>
            <person name="Bhattacharya S.S."/>
            <person name="Shirouzu T."/>
            <person name="Yoshinaga Y."/>
            <person name="Martin F.M."/>
            <person name="Grigoriev I.V."/>
            <person name="Hibbett D.S."/>
        </authorList>
    </citation>
    <scope>NUCLEOTIDE SEQUENCE [LARGE SCALE GENOMIC DNA]</scope>
    <source>
        <strain evidence="7 8">HHB12029</strain>
    </source>
</reference>
<dbReference type="OrthoDB" id="3184250at2759"/>
<dbReference type="Pfam" id="PF09302">
    <property type="entry name" value="XLF"/>
    <property type="match status" value="1"/>
</dbReference>
<feature type="non-terminal residue" evidence="7">
    <location>
        <position position="1"/>
    </location>
</feature>
<protein>
    <recommendedName>
        <fullName evidence="6">XLF-like N-terminal domain-containing protein</fullName>
    </recommendedName>
</protein>
<dbReference type="AlphaFoldDB" id="A0A166BT10"/>
<evidence type="ECO:0000256" key="2">
    <source>
        <dbReference type="ARBA" id="ARBA00022763"/>
    </source>
</evidence>
<dbReference type="InterPro" id="IPR015381">
    <property type="entry name" value="XLF-like_N"/>
</dbReference>
<feature type="compositionally biased region" description="Low complexity" evidence="5">
    <location>
        <begin position="327"/>
        <end position="341"/>
    </location>
</feature>
<evidence type="ECO:0000256" key="4">
    <source>
        <dbReference type="ARBA" id="ARBA00023242"/>
    </source>
</evidence>
<feature type="region of interest" description="Disordered" evidence="5">
    <location>
        <begin position="259"/>
        <end position="380"/>
    </location>
</feature>
<dbReference type="InParanoid" id="A0A166BT10"/>
<evidence type="ECO:0000256" key="1">
    <source>
        <dbReference type="ARBA" id="ARBA00004123"/>
    </source>
</evidence>
<dbReference type="CDD" id="cd22285">
    <property type="entry name" value="HD_XLF_N"/>
    <property type="match status" value="1"/>
</dbReference>
<gene>
    <name evidence="7" type="ORF">EXIGLDRAFT_743505</name>
</gene>
<evidence type="ECO:0000313" key="7">
    <source>
        <dbReference type="EMBL" id="KZW03780.1"/>
    </source>
</evidence>
<keyword evidence="3" id="KW-0234">DNA repair</keyword>
<dbReference type="Proteomes" id="UP000077266">
    <property type="component" value="Unassembled WGS sequence"/>
</dbReference>
<feature type="compositionally biased region" description="Polar residues" evidence="5">
    <location>
        <begin position="301"/>
        <end position="314"/>
    </location>
</feature>
<keyword evidence="2" id="KW-0227">DNA damage</keyword>
<organism evidence="7 8">
    <name type="scientific">Exidia glandulosa HHB12029</name>
    <dbReference type="NCBI Taxonomy" id="1314781"/>
    <lineage>
        <taxon>Eukaryota</taxon>
        <taxon>Fungi</taxon>
        <taxon>Dikarya</taxon>
        <taxon>Basidiomycota</taxon>
        <taxon>Agaricomycotina</taxon>
        <taxon>Agaricomycetes</taxon>
        <taxon>Auriculariales</taxon>
        <taxon>Exidiaceae</taxon>
        <taxon>Exidia</taxon>
    </lineage>
</organism>
<proteinExistence type="predicted"/>
<evidence type="ECO:0000313" key="8">
    <source>
        <dbReference type="Proteomes" id="UP000077266"/>
    </source>
</evidence>
<keyword evidence="8" id="KW-1185">Reference proteome</keyword>
<name>A0A166BT10_EXIGL</name>
<feature type="compositionally biased region" description="Low complexity" evidence="5">
    <location>
        <begin position="349"/>
        <end position="363"/>
    </location>
</feature>
<feature type="region of interest" description="Disordered" evidence="5">
    <location>
        <begin position="230"/>
        <end position="249"/>
    </location>
</feature>
<keyword evidence="4" id="KW-0539">Nucleus</keyword>
<evidence type="ECO:0000256" key="5">
    <source>
        <dbReference type="SAM" id="MobiDB-lite"/>
    </source>
</evidence>
<evidence type="ECO:0000259" key="6">
    <source>
        <dbReference type="Pfam" id="PF09302"/>
    </source>
</evidence>